<reference evidence="8" key="1">
    <citation type="submission" date="2018-04" db="EMBL/GenBank/DDBJ databases">
        <authorList>
            <person name="Go L.Y."/>
            <person name="Mitchell J.A."/>
        </authorList>
    </citation>
    <scope>NUCLEOTIDE SEQUENCE</scope>
    <source>
        <tissue evidence="8">Whole organism</tissue>
    </source>
</reference>
<dbReference type="Gene3D" id="4.10.800.10">
    <property type="entry name" value="Thyroglobulin type-1"/>
    <property type="match status" value="4"/>
</dbReference>
<comment type="caution">
    <text evidence="5">Lacks conserved residue(s) required for the propagation of feature annotation.</text>
</comment>
<evidence type="ECO:0000256" key="2">
    <source>
        <dbReference type="ARBA" id="ARBA00022525"/>
    </source>
</evidence>
<feature type="chain" id="PRO_5036062376" evidence="6">
    <location>
        <begin position="24"/>
        <end position="462"/>
    </location>
</feature>
<dbReference type="PANTHER" id="PTHR12352:SF24">
    <property type="entry name" value="THYROGLOBULIN TYPE-1 DOMAIN-CONTAINING PROTEIN"/>
    <property type="match status" value="1"/>
</dbReference>
<dbReference type="AlphaFoldDB" id="A0A336MSB7"/>
<feature type="signal peptide" evidence="6">
    <location>
        <begin position="1"/>
        <end position="23"/>
    </location>
</feature>
<dbReference type="Pfam" id="PF00086">
    <property type="entry name" value="Thyroglobulin_1"/>
    <property type="match status" value="3"/>
</dbReference>
<gene>
    <name evidence="9" type="primary">CSON003392</name>
</gene>
<name>A0A336MSB7_CULSO</name>
<keyword evidence="6" id="KW-0732">Signal</keyword>
<dbReference type="OMA" id="EHPTCQP"/>
<keyword evidence="4" id="KW-1015">Disulfide bond</keyword>
<dbReference type="InterPro" id="IPR000716">
    <property type="entry name" value="Thyroglobulin_1"/>
</dbReference>
<proteinExistence type="predicted"/>
<dbReference type="GO" id="GO:0005604">
    <property type="term" value="C:basement membrane"/>
    <property type="evidence" value="ECO:0007669"/>
    <property type="project" value="TreeGrafter"/>
</dbReference>
<evidence type="ECO:0000256" key="1">
    <source>
        <dbReference type="ARBA" id="ARBA00004613"/>
    </source>
</evidence>
<comment type="subcellular location">
    <subcellularLocation>
        <location evidence="1">Secreted</location>
    </subcellularLocation>
</comment>
<dbReference type="VEuPathDB" id="VectorBase:CSON003392"/>
<feature type="domain" description="Thyroglobulin type-1" evidence="7">
    <location>
        <begin position="344"/>
        <end position="407"/>
    </location>
</feature>
<dbReference type="InterPro" id="IPR051950">
    <property type="entry name" value="Dev_reg/Prot_inhib"/>
</dbReference>
<feature type="domain" description="Thyroglobulin type-1" evidence="7">
    <location>
        <begin position="124"/>
        <end position="197"/>
    </location>
</feature>
<dbReference type="EMBL" id="UFQS01001614">
    <property type="protein sequence ID" value="SSX11600.1"/>
    <property type="molecule type" value="Genomic_DNA"/>
</dbReference>
<dbReference type="SUPFAM" id="SSF57610">
    <property type="entry name" value="Thyroglobulin type-1 domain"/>
    <property type="match status" value="4"/>
</dbReference>
<protein>
    <submittedName>
        <fullName evidence="9">CSON003392 protein</fullName>
    </submittedName>
</protein>
<dbReference type="PANTHER" id="PTHR12352">
    <property type="entry name" value="SECRETED MODULAR CALCIUM-BINDING PROTEIN"/>
    <property type="match status" value="1"/>
</dbReference>
<evidence type="ECO:0000256" key="5">
    <source>
        <dbReference type="PROSITE-ProRule" id="PRU00500"/>
    </source>
</evidence>
<keyword evidence="2" id="KW-0964">Secreted</keyword>
<dbReference type="GO" id="GO:0007160">
    <property type="term" value="P:cell-matrix adhesion"/>
    <property type="evidence" value="ECO:0007669"/>
    <property type="project" value="TreeGrafter"/>
</dbReference>
<dbReference type="InterPro" id="IPR036857">
    <property type="entry name" value="Thyroglobulin_1_sf"/>
</dbReference>
<keyword evidence="3" id="KW-0677">Repeat</keyword>
<dbReference type="EMBL" id="UFQT01001614">
    <property type="protein sequence ID" value="SSX31167.1"/>
    <property type="molecule type" value="Genomic_DNA"/>
</dbReference>
<sequence length="462" mass="52914">MRHRHQFKIIYIFLLPLIKSSLQNLDDKYLCTQKFCERYIGENGCPRVDIACRAQNSTHNGRLYDSPTPCNCCEFCLENLEKGDFCTIGTPGSPLPSKICGPGLYCTPHEGKHATCESMNEVQATPCYKEQNEFDRDRELGKIGSYRPRPRCDKDGYYEPVRCNPGQTCHCLSQDGKRIFGEAVETDSIEFWMKCECARLADTARQVIEPQFPIMTARCDPKGSYDKLQCMNDECFCTDSSGGLNGDETVNITRGLSSLPCYNKTLHRNIYEMGDYLRDCEAQALEKYIEKFKLMEKGFHVEECQPDGWYMPVRINKTNGTKYCADEYGELIEDYEIAISDAKNMNCKCARSRKLLIDAKALEIPTCDEMGNYPPATCRRGQCFCQDQDGLQTSHEVDFNDICTLNCCKNNSACGCENKFIIFKFSRNRVIKILTIRFTFKVYQEVLCPIRNVPKVQFTYLT</sequence>
<evidence type="ECO:0000256" key="3">
    <source>
        <dbReference type="ARBA" id="ARBA00022737"/>
    </source>
</evidence>
<evidence type="ECO:0000256" key="4">
    <source>
        <dbReference type="ARBA" id="ARBA00023157"/>
    </source>
</evidence>
<evidence type="ECO:0000259" key="7">
    <source>
        <dbReference type="PROSITE" id="PS51162"/>
    </source>
</evidence>
<dbReference type="GO" id="GO:0005615">
    <property type="term" value="C:extracellular space"/>
    <property type="evidence" value="ECO:0007669"/>
    <property type="project" value="TreeGrafter"/>
</dbReference>
<evidence type="ECO:0000256" key="6">
    <source>
        <dbReference type="SAM" id="SignalP"/>
    </source>
</evidence>
<organism evidence="9">
    <name type="scientific">Culicoides sonorensis</name>
    <name type="common">Biting midge</name>
    <dbReference type="NCBI Taxonomy" id="179676"/>
    <lineage>
        <taxon>Eukaryota</taxon>
        <taxon>Metazoa</taxon>
        <taxon>Ecdysozoa</taxon>
        <taxon>Arthropoda</taxon>
        <taxon>Hexapoda</taxon>
        <taxon>Insecta</taxon>
        <taxon>Pterygota</taxon>
        <taxon>Neoptera</taxon>
        <taxon>Endopterygota</taxon>
        <taxon>Diptera</taxon>
        <taxon>Nematocera</taxon>
        <taxon>Chironomoidea</taxon>
        <taxon>Ceratopogonidae</taxon>
        <taxon>Ceratopogoninae</taxon>
        <taxon>Culicoides</taxon>
        <taxon>Monoculicoides</taxon>
    </lineage>
</organism>
<evidence type="ECO:0000313" key="8">
    <source>
        <dbReference type="EMBL" id="SSX11600.1"/>
    </source>
</evidence>
<reference evidence="9" key="2">
    <citation type="submission" date="2018-07" db="EMBL/GenBank/DDBJ databases">
        <authorList>
            <person name="Quirk P.G."/>
            <person name="Krulwich T.A."/>
        </authorList>
    </citation>
    <scope>NUCLEOTIDE SEQUENCE</scope>
</reference>
<dbReference type="PROSITE" id="PS51162">
    <property type="entry name" value="THYROGLOBULIN_1_2"/>
    <property type="match status" value="2"/>
</dbReference>
<evidence type="ECO:0000313" key="9">
    <source>
        <dbReference type="EMBL" id="SSX31167.1"/>
    </source>
</evidence>
<accession>A0A336MSB7</accession>